<sequence>MQVAEEHDTYFWSRYSEKIGPYLPTIGRVLIVASLVDDALSLYLQWDDQIWYLERHRKMHHVRAFLIFTTTSSLTGSAAIVCNICPAVFVTLLAAVLVGVSAAYGLGLGAFRNTGTICGLVLVLLHNATQSALSERQRRAIAYASGGILVFLAAMDLVTARPTLAHIIVACLTVALSIFILLGVKPTLAAAILVSILVVYTLIFDNWAMVDARHPSRPFLRHYFFQTLTMMGSVILAADIRSSAEI</sequence>
<accession>A0A165MUX5</accession>
<dbReference type="InterPro" id="IPR002995">
    <property type="entry name" value="Surf4"/>
</dbReference>
<feature type="transmembrane region" description="Helical" evidence="6">
    <location>
        <begin position="140"/>
        <end position="158"/>
    </location>
</feature>
<feature type="transmembrane region" description="Helical" evidence="6">
    <location>
        <begin position="65"/>
        <end position="98"/>
    </location>
</feature>
<reference evidence="7 8" key="1">
    <citation type="journal article" date="2016" name="Mol. Biol. Evol.">
        <title>Comparative Genomics of Early-Diverging Mushroom-Forming Fungi Provides Insights into the Origins of Lignocellulose Decay Capabilities.</title>
        <authorList>
            <person name="Nagy L.G."/>
            <person name="Riley R."/>
            <person name="Tritt A."/>
            <person name="Adam C."/>
            <person name="Daum C."/>
            <person name="Floudas D."/>
            <person name="Sun H."/>
            <person name="Yadav J.S."/>
            <person name="Pangilinan J."/>
            <person name="Larsson K.H."/>
            <person name="Matsuura K."/>
            <person name="Barry K."/>
            <person name="Labutti K."/>
            <person name="Kuo R."/>
            <person name="Ohm R.A."/>
            <person name="Bhattacharya S.S."/>
            <person name="Shirouzu T."/>
            <person name="Yoshinaga Y."/>
            <person name="Martin F.M."/>
            <person name="Grigoriev I.V."/>
            <person name="Hibbett D.S."/>
        </authorList>
    </citation>
    <scope>NUCLEOTIDE SEQUENCE [LARGE SCALE GENOMIC DNA]</scope>
    <source>
        <strain evidence="7 8">HHB12029</strain>
    </source>
</reference>
<evidence type="ECO:0000256" key="2">
    <source>
        <dbReference type="ARBA" id="ARBA00006945"/>
    </source>
</evidence>
<feature type="transmembrane region" description="Helical" evidence="6">
    <location>
        <begin position="164"/>
        <end position="184"/>
    </location>
</feature>
<evidence type="ECO:0000256" key="6">
    <source>
        <dbReference type="SAM" id="Phobius"/>
    </source>
</evidence>
<gene>
    <name evidence="7" type="ORF">EXIGLDRAFT_745925</name>
</gene>
<proteinExistence type="inferred from homology"/>
<dbReference type="InParanoid" id="A0A165MUX5"/>
<dbReference type="Proteomes" id="UP000077266">
    <property type="component" value="Unassembled WGS sequence"/>
</dbReference>
<keyword evidence="8" id="KW-1185">Reference proteome</keyword>
<evidence type="ECO:0000256" key="1">
    <source>
        <dbReference type="ARBA" id="ARBA00004141"/>
    </source>
</evidence>
<keyword evidence="4 6" id="KW-1133">Transmembrane helix</keyword>
<dbReference type="STRING" id="1314781.A0A165MUX5"/>
<dbReference type="EMBL" id="KV425906">
    <property type="protein sequence ID" value="KZV99796.1"/>
    <property type="molecule type" value="Genomic_DNA"/>
</dbReference>
<evidence type="ECO:0000256" key="4">
    <source>
        <dbReference type="ARBA" id="ARBA00022989"/>
    </source>
</evidence>
<feature type="transmembrane region" description="Helical" evidence="6">
    <location>
        <begin position="191"/>
        <end position="210"/>
    </location>
</feature>
<evidence type="ECO:0000313" key="7">
    <source>
        <dbReference type="EMBL" id="KZV99796.1"/>
    </source>
</evidence>
<evidence type="ECO:0000256" key="5">
    <source>
        <dbReference type="ARBA" id="ARBA00023136"/>
    </source>
</evidence>
<protein>
    <recommendedName>
        <fullName evidence="9">Transmembrane protein</fullName>
    </recommendedName>
</protein>
<evidence type="ECO:0000313" key="8">
    <source>
        <dbReference type="Proteomes" id="UP000077266"/>
    </source>
</evidence>
<keyword evidence="3 6" id="KW-0812">Transmembrane</keyword>
<evidence type="ECO:0008006" key="9">
    <source>
        <dbReference type="Google" id="ProtNLM"/>
    </source>
</evidence>
<dbReference type="AlphaFoldDB" id="A0A165MUX5"/>
<keyword evidence="5 6" id="KW-0472">Membrane</keyword>
<comment type="similarity">
    <text evidence="2">Belongs to the SURF4 family.</text>
</comment>
<dbReference type="Pfam" id="PF02077">
    <property type="entry name" value="SURF4"/>
    <property type="match status" value="1"/>
</dbReference>
<feature type="transmembrane region" description="Helical" evidence="6">
    <location>
        <begin position="222"/>
        <end position="240"/>
    </location>
</feature>
<comment type="subcellular location">
    <subcellularLocation>
        <location evidence="1">Membrane</location>
        <topology evidence="1">Multi-pass membrane protein</topology>
    </subcellularLocation>
</comment>
<dbReference type="GO" id="GO:0016020">
    <property type="term" value="C:membrane"/>
    <property type="evidence" value="ECO:0007669"/>
    <property type="project" value="UniProtKB-SubCell"/>
</dbReference>
<name>A0A165MUX5_EXIGL</name>
<dbReference type="OrthoDB" id="7859621at2759"/>
<evidence type="ECO:0000256" key="3">
    <source>
        <dbReference type="ARBA" id="ARBA00022692"/>
    </source>
</evidence>
<organism evidence="7 8">
    <name type="scientific">Exidia glandulosa HHB12029</name>
    <dbReference type="NCBI Taxonomy" id="1314781"/>
    <lineage>
        <taxon>Eukaryota</taxon>
        <taxon>Fungi</taxon>
        <taxon>Dikarya</taxon>
        <taxon>Basidiomycota</taxon>
        <taxon>Agaricomycotina</taxon>
        <taxon>Agaricomycetes</taxon>
        <taxon>Auriculariales</taxon>
        <taxon>Exidiaceae</taxon>
        <taxon>Exidia</taxon>
    </lineage>
</organism>